<evidence type="ECO:0008006" key="3">
    <source>
        <dbReference type="Google" id="ProtNLM"/>
    </source>
</evidence>
<reference evidence="1" key="1">
    <citation type="journal article" date="2018" name="Virology">
        <title>A giant virus infecting green algae encodes key fermentation genes.</title>
        <authorList>
            <person name="Schvarcz C.R."/>
            <person name="Steward G.F."/>
        </authorList>
    </citation>
    <scope>NUCLEOTIDE SEQUENCE [LARGE SCALE GENOMIC DNA]</scope>
</reference>
<protein>
    <recommendedName>
        <fullName evidence="3">Glycosyltransferase</fullName>
    </recommendedName>
</protein>
<dbReference type="EMBL" id="KY322437">
    <property type="protein sequence ID" value="AUF82736.1"/>
    <property type="molecule type" value="Genomic_DNA"/>
</dbReference>
<organism evidence="1">
    <name type="scientific">Tetraselmis virus 1</name>
    <dbReference type="NCBI Taxonomy" id="2060617"/>
    <lineage>
        <taxon>Viruses</taxon>
        <taxon>Varidnaviria</taxon>
        <taxon>Bamfordvirae</taxon>
        <taxon>Nucleocytoviricota</taxon>
        <taxon>Megaviricetes</taxon>
        <taxon>Imitervirales</taxon>
        <taxon>Allomimiviridae</taxon>
        <taxon>Oceanusvirus</taxon>
        <taxon>Oceanusvirus kaneohense</taxon>
    </lineage>
</organism>
<sequence>MTILNIQLIVSKLTENRATHYEDSVFLVLNNLYDVKITKITDHDFDTITKEIVDSSVKLENLSDPRLSSFNKYTKTLDVRNLSNALKHKQALQNIVKYNSDHQSDTFHLVLEDDILTGNNWKENLSSCLQQLPSDADMVFLGVPGSTNATFQTLHDSYDITPCCDSYLITQSAADNLSRAFFPIRFLTNIHLSYLINTLNIKAYLHKPNIFLDGSKYGTFVSSLNPSSQLILNKDFVRAKKAIISGQCDTDIKTMIYDGPHSQHPDFKYLQAMFVWNTRGPKEAEPVFQEALTAYDNYNSFVNNESPILRDFISLYKDMQYVDA</sequence>
<evidence type="ECO:0000313" key="2">
    <source>
        <dbReference type="Proteomes" id="UP000244773"/>
    </source>
</evidence>
<accession>A0A2P0VP94</accession>
<proteinExistence type="predicted"/>
<keyword evidence="2" id="KW-1185">Reference proteome</keyword>
<name>A0A2P0VP94_9VIRU</name>
<gene>
    <name evidence="1" type="ORF">TetV_654</name>
</gene>
<dbReference type="Proteomes" id="UP000244773">
    <property type="component" value="Segment"/>
</dbReference>
<evidence type="ECO:0000313" key="1">
    <source>
        <dbReference type="EMBL" id="AUF82736.1"/>
    </source>
</evidence>